<evidence type="ECO:0000256" key="4">
    <source>
        <dbReference type="ARBA" id="ARBA00022989"/>
    </source>
</evidence>
<feature type="compositionally biased region" description="Basic and acidic residues" evidence="6">
    <location>
        <begin position="233"/>
        <end position="253"/>
    </location>
</feature>
<keyword evidence="9" id="KW-1185">Reference proteome</keyword>
<keyword evidence="4 7" id="KW-1133">Transmembrane helix</keyword>
<dbReference type="InterPro" id="IPR045863">
    <property type="entry name" value="CorA_TM1_TM2"/>
</dbReference>
<dbReference type="SUPFAM" id="SSF144083">
    <property type="entry name" value="Magnesium transport protein CorA, transmembrane region"/>
    <property type="match status" value="1"/>
</dbReference>
<dbReference type="FunCoup" id="A0A3N4LFQ5">
    <property type="interactions" value="32"/>
</dbReference>
<feature type="region of interest" description="Disordered" evidence="6">
    <location>
        <begin position="1"/>
        <end position="54"/>
    </location>
</feature>
<evidence type="ECO:0000256" key="5">
    <source>
        <dbReference type="ARBA" id="ARBA00023136"/>
    </source>
</evidence>
<feature type="transmembrane region" description="Helical" evidence="7">
    <location>
        <begin position="572"/>
        <end position="593"/>
    </location>
</feature>
<name>A0A3N4LFQ5_9PEZI</name>
<dbReference type="GO" id="GO:0005886">
    <property type="term" value="C:plasma membrane"/>
    <property type="evidence" value="ECO:0007669"/>
    <property type="project" value="TreeGrafter"/>
</dbReference>
<accession>A0A3N4LFQ5</accession>
<dbReference type="AlphaFoldDB" id="A0A3N4LFQ5"/>
<dbReference type="GO" id="GO:0015095">
    <property type="term" value="F:magnesium ion transmembrane transporter activity"/>
    <property type="evidence" value="ECO:0007669"/>
    <property type="project" value="InterPro"/>
</dbReference>
<dbReference type="InParanoid" id="A0A3N4LFQ5"/>
<dbReference type="Proteomes" id="UP000267821">
    <property type="component" value="Unassembled WGS sequence"/>
</dbReference>
<feature type="transmembrane region" description="Helical" evidence="7">
    <location>
        <begin position="540"/>
        <end position="560"/>
    </location>
</feature>
<keyword evidence="3 7" id="KW-0812">Transmembrane</keyword>
<proteinExistence type="inferred from homology"/>
<feature type="region of interest" description="Disordered" evidence="6">
    <location>
        <begin position="224"/>
        <end position="253"/>
    </location>
</feature>
<dbReference type="FunFam" id="1.20.58.340:FF:000006">
    <property type="entry name" value="CorA family metal ion transporter"/>
    <property type="match status" value="1"/>
</dbReference>
<dbReference type="Gene3D" id="1.20.58.340">
    <property type="entry name" value="Magnesium transport protein CorA, transmembrane region"/>
    <property type="match status" value="2"/>
</dbReference>
<keyword evidence="5 7" id="KW-0472">Membrane</keyword>
<comment type="similarity">
    <text evidence="2">Belongs to the CorA metal ion transporter (MIT) (TC 1.A.35) family.</text>
</comment>
<evidence type="ECO:0000313" key="9">
    <source>
        <dbReference type="Proteomes" id="UP000267821"/>
    </source>
</evidence>
<comment type="subcellular location">
    <subcellularLocation>
        <location evidence="1">Membrane</location>
        <topology evidence="1">Multi-pass membrane protein</topology>
    </subcellularLocation>
</comment>
<dbReference type="SUPFAM" id="SSF143865">
    <property type="entry name" value="CorA soluble domain-like"/>
    <property type="match status" value="1"/>
</dbReference>
<evidence type="ECO:0000256" key="1">
    <source>
        <dbReference type="ARBA" id="ARBA00004141"/>
    </source>
</evidence>
<evidence type="ECO:0000256" key="7">
    <source>
        <dbReference type="SAM" id="Phobius"/>
    </source>
</evidence>
<gene>
    <name evidence="8" type="ORF">L211DRAFT_790005</name>
</gene>
<reference evidence="8 9" key="1">
    <citation type="journal article" date="2018" name="Nat. Ecol. Evol.">
        <title>Pezizomycetes genomes reveal the molecular basis of ectomycorrhizal truffle lifestyle.</title>
        <authorList>
            <person name="Murat C."/>
            <person name="Payen T."/>
            <person name="Noel B."/>
            <person name="Kuo A."/>
            <person name="Morin E."/>
            <person name="Chen J."/>
            <person name="Kohler A."/>
            <person name="Krizsan K."/>
            <person name="Balestrini R."/>
            <person name="Da Silva C."/>
            <person name="Montanini B."/>
            <person name="Hainaut M."/>
            <person name="Levati E."/>
            <person name="Barry K.W."/>
            <person name="Belfiori B."/>
            <person name="Cichocki N."/>
            <person name="Clum A."/>
            <person name="Dockter R.B."/>
            <person name="Fauchery L."/>
            <person name="Guy J."/>
            <person name="Iotti M."/>
            <person name="Le Tacon F."/>
            <person name="Lindquist E.A."/>
            <person name="Lipzen A."/>
            <person name="Malagnac F."/>
            <person name="Mello A."/>
            <person name="Molinier V."/>
            <person name="Miyauchi S."/>
            <person name="Poulain J."/>
            <person name="Riccioni C."/>
            <person name="Rubini A."/>
            <person name="Sitrit Y."/>
            <person name="Splivallo R."/>
            <person name="Traeger S."/>
            <person name="Wang M."/>
            <person name="Zifcakova L."/>
            <person name="Wipf D."/>
            <person name="Zambonelli A."/>
            <person name="Paolocci F."/>
            <person name="Nowrousian M."/>
            <person name="Ottonello S."/>
            <person name="Baldrian P."/>
            <person name="Spatafora J.W."/>
            <person name="Henrissat B."/>
            <person name="Nagy L.G."/>
            <person name="Aury J.M."/>
            <person name="Wincker P."/>
            <person name="Grigoriev I.V."/>
            <person name="Bonfante P."/>
            <person name="Martin F.M."/>
        </authorList>
    </citation>
    <scope>NUCLEOTIDE SEQUENCE [LARGE SCALE GENOMIC DNA]</scope>
    <source>
        <strain evidence="8 9">ATCC MYA-4762</strain>
    </source>
</reference>
<dbReference type="Pfam" id="PF01544">
    <property type="entry name" value="CorA"/>
    <property type="match status" value="1"/>
</dbReference>
<evidence type="ECO:0000313" key="8">
    <source>
        <dbReference type="EMBL" id="RPB21710.1"/>
    </source>
</evidence>
<dbReference type="EMBL" id="ML121557">
    <property type="protein sequence ID" value="RPB21710.1"/>
    <property type="molecule type" value="Genomic_DNA"/>
</dbReference>
<dbReference type="InterPro" id="IPR044089">
    <property type="entry name" value="Alr1-like"/>
</dbReference>
<dbReference type="InterPro" id="IPR045861">
    <property type="entry name" value="CorA_cytoplasmic_dom"/>
</dbReference>
<dbReference type="InterPro" id="IPR002523">
    <property type="entry name" value="MgTranspt_CorA/ZnTranspt_ZntB"/>
</dbReference>
<evidence type="ECO:0000256" key="2">
    <source>
        <dbReference type="ARBA" id="ARBA00009765"/>
    </source>
</evidence>
<dbReference type="Gene3D" id="3.30.460.20">
    <property type="entry name" value="CorA soluble domain-like"/>
    <property type="match status" value="1"/>
</dbReference>
<dbReference type="CDD" id="cd12829">
    <property type="entry name" value="Alr1p-like"/>
    <property type="match status" value="1"/>
</dbReference>
<dbReference type="PANTHER" id="PTHR21535:SF55">
    <property type="entry name" value="MAGNESIUM TRANSPORTER ALR1-RELATED"/>
    <property type="match status" value="1"/>
</dbReference>
<feature type="region of interest" description="Disordered" evidence="6">
    <location>
        <begin position="84"/>
        <end position="166"/>
    </location>
</feature>
<protein>
    <submittedName>
        <fullName evidence="8">Cora-domain-containing protein</fullName>
    </submittedName>
</protein>
<dbReference type="GO" id="GO:0010961">
    <property type="term" value="P:intracellular magnesium ion homeostasis"/>
    <property type="evidence" value="ECO:0007669"/>
    <property type="project" value="TreeGrafter"/>
</dbReference>
<feature type="compositionally biased region" description="Polar residues" evidence="6">
    <location>
        <begin position="1"/>
        <end position="12"/>
    </location>
</feature>
<dbReference type="PANTHER" id="PTHR21535">
    <property type="entry name" value="MAGNESIUM AND COBALT TRANSPORT PROTEIN/MITOCHONDRIAL IMPORT INNER MEMBRANE TRANSLOCASE SUBUNIT TIM8"/>
    <property type="match status" value="1"/>
</dbReference>
<dbReference type="OrthoDB" id="29879at2759"/>
<feature type="compositionally biased region" description="Polar residues" evidence="6">
    <location>
        <begin position="32"/>
        <end position="47"/>
    </location>
</feature>
<evidence type="ECO:0000256" key="3">
    <source>
        <dbReference type="ARBA" id="ARBA00022692"/>
    </source>
</evidence>
<sequence>MDTPRSACSGSPVNVPMSELDDHRNQPHSLPRFNQLSSPTTARSPSISIAPACHGRPDLSIFTSELGRTSRCSVSALRGRAEGCQYDWKPPSRSTSRSPSPPNSVEAFADPDRRRDRSGTVSSHAPTELLLQLRRTISRRATFDDGEGDGPLQSRTSSVHEGHDDVCFPMPDEKKNFCSIDFEEMEEFVAEQKALRSGQRKMSVSSTIPGNAYYKIKIDEESSAEDSGIGYGSDEKATCNRDRENREGRPKNPDRFTFFSSYMDSTIHVREFGDLLNEEETFEGLFRGGEGVWWLDCFNPTEDEQRMLMKAFSVHPLTAEDIRVQETREKVELFKAYYFTCFRSFDQDKTSVEFMEPVNVYIIVFREGVLSFHFKPAPHSTNVRRRIAKLRDYVALSSDWICYALIDDITDSFGPVIHEIEQETDAIEDAVFVARTDDHTLMLKQIGECRKKVMSLMRLLGGKADVIKGFAKRCNDQYSVTPRGEIGLYLGDIQDHIITMMGNLAHSEKMLSRSHSNYLAYLSVEAIQTNNRANEVLGKITTIATILVPLNLICGLFGMNVSVPGGRDGGDLYWFFGIVGAIIAFIILGYLYARKMKFI</sequence>
<dbReference type="STRING" id="1051890.A0A3N4LFQ5"/>
<organism evidence="8 9">
    <name type="scientific">Terfezia boudieri ATCC MYA-4762</name>
    <dbReference type="NCBI Taxonomy" id="1051890"/>
    <lineage>
        <taxon>Eukaryota</taxon>
        <taxon>Fungi</taxon>
        <taxon>Dikarya</taxon>
        <taxon>Ascomycota</taxon>
        <taxon>Pezizomycotina</taxon>
        <taxon>Pezizomycetes</taxon>
        <taxon>Pezizales</taxon>
        <taxon>Pezizaceae</taxon>
        <taxon>Terfezia</taxon>
    </lineage>
</organism>
<evidence type="ECO:0000256" key="6">
    <source>
        <dbReference type="SAM" id="MobiDB-lite"/>
    </source>
</evidence>